<evidence type="ECO:0000313" key="4">
    <source>
        <dbReference type="Proteomes" id="UP000825935"/>
    </source>
</evidence>
<dbReference type="OrthoDB" id="687730at2759"/>
<keyword evidence="4" id="KW-1185">Reference proteome</keyword>
<accession>A0A8T2RUB9</accession>
<dbReference type="CDD" id="cd00060">
    <property type="entry name" value="FHA"/>
    <property type="match status" value="1"/>
</dbReference>
<dbReference type="AlphaFoldDB" id="A0A8T2RUB9"/>
<protein>
    <recommendedName>
        <fullName evidence="2">FHA domain-containing protein</fullName>
    </recommendedName>
</protein>
<feature type="domain" description="FHA" evidence="2">
    <location>
        <begin position="28"/>
        <end position="82"/>
    </location>
</feature>
<dbReference type="Gene3D" id="2.60.200.20">
    <property type="match status" value="1"/>
</dbReference>
<evidence type="ECO:0000313" key="3">
    <source>
        <dbReference type="EMBL" id="KAH7299155.1"/>
    </source>
</evidence>
<gene>
    <name evidence="3" type="ORF">KP509_25G075200</name>
</gene>
<dbReference type="PANTHER" id="PTHR23308">
    <property type="entry name" value="NUCLEAR INHIBITOR OF PROTEIN PHOSPHATASE-1"/>
    <property type="match status" value="1"/>
</dbReference>
<evidence type="ECO:0000259" key="2">
    <source>
        <dbReference type="PROSITE" id="PS50006"/>
    </source>
</evidence>
<evidence type="ECO:0000256" key="1">
    <source>
        <dbReference type="SAM" id="MobiDB-lite"/>
    </source>
</evidence>
<feature type="compositionally biased region" description="Basic and acidic residues" evidence="1">
    <location>
        <begin position="150"/>
        <end position="159"/>
    </location>
</feature>
<feature type="region of interest" description="Disordered" evidence="1">
    <location>
        <begin position="119"/>
        <end position="167"/>
    </location>
</feature>
<dbReference type="InterPro" id="IPR000253">
    <property type="entry name" value="FHA_dom"/>
</dbReference>
<organism evidence="3 4">
    <name type="scientific">Ceratopteris richardii</name>
    <name type="common">Triangle waterfern</name>
    <dbReference type="NCBI Taxonomy" id="49495"/>
    <lineage>
        <taxon>Eukaryota</taxon>
        <taxon>Viridiplantae</taxon>
        <taxon>Streptophyta</taxon>
        <taxon>Embryophyta</taxon>
        <taxon>Tracheophyta</taxon>
        <taxon>Polypodiopsida</taxon>
        <taxon>Polypodiidae</taxon>
        <taxon>Polypodiales</taxon>
        <taxon>Pteridineae</taxon>
        <taxon>Pteridaceae</taxon>
        <taxon>Parkerioideae</taxon>
        <taxon>Ceratopteris</taxon>
    </lineage>
</organism>
<proteinExistence type="predicted"/>
<reference evidence="3" key="1">
    <citation type="submission" date="2021-08" db="EMBL/GenBank/DDBJ databases">
        <title>WGS assembly of Ceratopteris richardii.</title>
        <authorList>
            <person name="Marchant D.B."/>
            <person name="Chen G."/>
            <person name="Jenkins J."/>
            <person name="Shu S."/>
            <person name="Leebens-Mack J."/>
            <person name="Grimwood J."/>
            <person name="Schmutz J."/>
            <person name="Soltis P."/>
            <person name="Soltis D."/>
            <person name="Chen Z.-H."/>
        </authorList>
    </citation>
    <scope>NUCLEOTIDE SEQUENCE</scope>
    <source>
        <strain evidence="3">Whitten #5841</strain>
        <tissue evidence="3">Leaf</tissue>
    </source>
</reference>
<name>A0A8T2RUB9_CERRI</name>
<dbReference type="InterPro" id="IPR050923">
    <property type="entry name" value="Cell_Proc_Reg/RNA_Proc"/>
</dbReference>
<dbReference type="EMBL" id="CM035430">
    <property type="protein sequence ID" value="KAH7299155.1"/>
    <property type="molecule type" value="Genomic_DNA"/>
</dbReference>
<comment type="caution">
    <text evidence="3">The sequence shown here is derived from an EMBL/GenBank/DDBJ whole genome shotgun (WGS) entry which is preliminary data.</text>
</comment>
<sequence length="256" mass="28340">MAKPLLVLKVEQGPKCGTRVECSCGSVKTIGRARSNTLQISKDFGISQKHICFQWRDEADHAGWMAMDMGSSNGTIINRKQVTAHIWSELRDGDLIKIGAETSIRVEIAAFDGQQSDTKVKGKAKGRNVRATTRRRGVPSTGGEDGADDELQKLPDKVPTDTGCSEADNDSIIAVSERDDRLVSISKKCKNDKTTVATSAEDIDLNITVEQWFLHMMEEGPKYLFRMAEETIQGILSESKQFDDYLMSVDSHDIQI</sequence>
<dbReference type="SUPFAM" id="SSF49879">
    <property type="entry name" value="SMAD/FHA domain"/>
    <property type="match status" value="1"/>
</dbReference>
<dbReference type="OMA" id="QMEQWLP"/>
<dbReference type="SMART" id="SM00240">
    <property type="entry name" value="FHA"/>
    <property type="match status" value="1"/>
</dbReference>
<dbReference type="PROSITE" id="PS50006">
    <property type="entry name" value="FHA_DOMAIN"/>
    <property type="match status" value="1"/>
</dbReference>
<dbReference type="Pfam" id="PF00498">
    <property type="entry name" value="FHA"/>
    <property type="match status" value="1"/>
</dbReference>
<dbReference type="Proteomes" id="UP000825935">
    <property type="component" value="Chromosome 25"/>
</dbReference>
<feature type="compositionally biased region" description="Basic residues" evidence="1">
    <location>
        <begin position="121"/>
        <end position="137"/>
    </location>
</feature>
<dbReference type="InterPro" id="IPR008984">
    <property type="entry name" value="SMAD_FHA_dom_sf"/>
</dbReference>